<reference evidence="1" key="2">
    <citation type="journal article" date="2021" name="PeerJ">
        <title>Extensive microbial diversity within the chicken gut microbiome revealed by metagenomics and culture.</title>
        <authorList>
            <person name="Gilroy R."/>
            <person name="Ravi A."/>
            <person name="Getino M."/>
            <person name="Pursley I."/>
            <person name="Horton D.L."/>
            <person name="Alikhan N.F."/>
            <person name="Baker D."/>
            <person name="Gharbi K."/>
            <person name="Hall N."/>
            <person name="Watson M."/>
            <person name="Adriaenssens E.M."/>
            <person name="Foster-Nyarko E."/>
            <person name="Jarju S."/>
            <person name="Secka A."/>
            <person name="Antonio M."/>
            <person name="Oren A."/>
            <person name="Chaudhuri R.R."/>
            <person name="La Ragione R."/>
            <person name="Hildebrand F."/>
            <person name="Pallen M.J."/>
        </authorList>
    </citation>
    <scope>NUCLEOTIDE SEQUENCE</scope>
    <source>
        <strain evidence="1">1383</strain>
    </source>
</reference>
<protein>
    <recommendedName>
        <fullName evidence="3">Lipoprotein</fullName>
    </recommendedName>
</protein>
<gene>
    <name evidence="1" type="ORF">IAC44_07110</name>
</gene>
<organism evidence="1 2">
    <name type="scientific">Candidatus Merdimorpha stercoravium</name>
    <dbReference type="NCBI Taxonomy" id="2840863"/>
    <lineage>
        <taxon>Bacteria</taxon>
        <taxon>Pseudomonadati</taxon>
        <taxon>Bacteroidota</taxon>
        <taxon>Flavobacteriia</taxon>
        <taxon>Flavobacteriales</taxon>
        <taxon>Candidatus Merdimorpha</taxon>
    </lineage>
</organism>
<dbReference type="EMBL" id="DVLY01000180">
    <property type="protein sequence ID" value="HIT98588.1"/>
    <property type="molecule type" value="Genomic_DNA"/>
</dbReference>
<name>A0A9D1HAV2_9FLAO</name>
<sequence length="366" mass="40160">MEKGKRIKQASVFFGAVLAGLLAVSCGGSGGKDAEGFPAGETLAADSIAIEQVLSVSGWNLYGDYAVIFSPQTEKTLFRYRLPDWTFVDTTFSLGEGPDDFGQYVSLLGGNDPRSSAFWIGDVIKGRMARIAAQDGGVLGKTVRGRYVVGQQSAVFGDTLVAYSTQEGEREAHIRTAVLADMLAPLDSVPGYSQRKIDIKQANGQIESVRVLTYNAGQMIGAADRLAVWYPGTKNLAVYRIGTGGRLSEEGVYGEAPLTQEAVDAYVEAHPDFAPDDFSLIAADREHLYFLEKEREKPQQALPEGTYPPVKSVAIKVYDWQFRPVAKLLPDHPSASDVRIDLLRRKIYAYDPQVDFEQVYVYDYTL</sequence>
<accession>A0A9D1HAV2</accession>
<dbReference type="AlphaFoldDB" id="A0A9D1HAV2"/>
<dbReference type="PROSITE" id="PS51257">
    <property type="entry name" value="PROKAR_LIPOPROTEIN"/>
    <property type="match status" value="1"/>
</dbReference>
<evidence type="ECO:0008006" key="3">
    <source>
        <dbReference type="Google" id="ProtNLM"/>
    </source>
</evidence>
<evidence type="ECO:0000313" key="1">
    <source>
        <dbReference type="EMBL" id="HIT98588.1"/>
    </source>
</evidence>
<evidence type="ECO:0000313" key="2">
    <source>
        <dbReference type="Proteomes" id="UP000824161"/>
    </source>
</evidence>
<proteinExistence type="predicted"/>
<comment type="caution">
    <text evidence="1">The sequence shown here is derived from an EMBL/GenBank/DDBJ whole genome shotgun (WGS) entry which is preliminary data.</text>
</comment>
<dbReference type="Proteomes" id="UP000824161">
    <property type="component" value="Unassembled WGS sequence"/>
</dbReference>
<reference evidence="1" key="1">
    <citation type="submission" date="2020-10" db="EMBL/GenBank/DDBJ databases">
        <authorList>
            <person name="Gilroy R."/>
        </authorList>
    </citation>
    <scope>NUCLEOTIDE SEQUENCE</scope>
    <source>
        <strain evidence="1">1383</strain>
    </source>
</reference>